<dbReference type="SMART" id="SM00710">
    <property type="entry name" value="PbH1"/>
    <property type="match status" value="5"/>
</dbReference>
<dbReference type="InterPro" id="IPR008979">
    <property type="entry name" value="Galactose-bd-like_sf"/>
</dbReference>
<evidence type="ECO:0000259" key="2">
    <source>
        <dbReference type="PROSITE" id="PS50022"/>
    </source>
</evidence>
<dbReference type="RefSeq" id="WP_079913459.1">
    <property type="nucleotide sequence ID" value="NZ_BAABJG010000012.1"/>
</dbReference>
<dbReference type="SUPFAM" id="SSF51126">
    <property type="entry name" value="Pectin lyase-like"/>
    <property type="match status" value="1"/>
</dbReference>
<gene>
    <name evidence="3" type="ORF">ACFQ4B_01775</name>
</gene>
<dbReference type="InterPro" id="IPR011050">
    <property type="entry name" value="Pectin_lyase_fold/virulence"/>
</dbReference>
<proteinExistence type="predicted"/>
<dbReference type="Proteomes" id="UP001597180">
    <property type="component" value="Unassembled WGS sequence"/>
</dbReference>
<dbReference type="Gene3D" id="2.160.20.10">
    <property type="entry name" value="Single-stranded right-handed beta-helix, Pectin lyase-like"/>
    <property type="match status" value="1"/>
</dbReference>
<dbReference type="InterPro" id="IPR039513">
    <property type="entry name" value="PL-6"/>
</dbReference>
<dbReference type="InterPro" id="IPR012334">
    <property type="entry name" value="Pectin_lyas_fold"/>
</dbReference>
<dbReference type="InterPro" id="IPR006626">
    <property type="entry name" value="PbH1"/>
</dbReference>
<feature type="signal peptide" evidence="1">
    <location>
        <begin position="1"/>
        <end position="26"/>
    </location>
</feature>
<sequence>MIKRRMWSICLCLLLFTALLPGMGYAADAKFSIAASAVTASADDGNVPANTVDGNLATRWSASGDNQWIQYDLGSSKKVAYVKIAFQSGDTRTFNFDIKTSADGTTFTTAKSNVTSAMNNSLQTFDFPDVSGARYVRIIGHMNSASAWNSYTEVEIYGEDLTGSNIVNVSTSAQLVTALNNATAGTEIVLANGTYYNSNNTESPVVAGRFVISGKNGTSSQPITIRAANQGQAVLSGSFLVKSSSYIVIKGLKLTSTALTPGISLNASNNIRLTNNLFKLQQSDPNTLVKWVELTGANSHHNMIDHNEFGPRNGIGQMISVDGAGTQVSQNDTIEYNYFHDWSYITDNGGENIRVGLSGMSMSDGLAKVQYNLFENTDNDDEVISVKSSHNTIRYNTVKNSRGQITARHGHANSYYGNFILGDGVKAKVGGFRIYGNDHKIYNNYMSGLTMDAVNVDSGDYDGGSDGYSTNPTKDDLTKHWKVYRAEIVNNTIVNSTSGINVGMKTRTPNYAPQDVKIANNLMVGINATPMYNVGTAVNPIFQNNIGFGQSASNFNATSAQVKNADPNLVDVNEGMTSSPLMLKKLSSASTQAINASGGTFTYVTEDMDGEARSGISDIGADEYYASSSDVRKPLTVSDVGPVTP</sequence>
<evidence type="ECO:0000256" key="1">
    <source>
        <dbReference type="SAM" id="SignalP"/>
    </source>
</evidence>
<dbReference type="SUPFAM" id="SSF49785">
    <property type="entry name" value="Galactose-binding domain-like"/>
    <property type="match status" value="1"/>
</dbReference>
<dbReference type="CDD" id="cd14251">
    <property type="entry name" value="PL-6"/>
    <property type="match status" value="1"/>
</dbReference>
<dbReference type="InterPro" id="IPR000421">
    <property type="entry name" value="FA58C"/>
</dbReference>
<protein>
    <submittedName>
        <fullName evidence="3">Chondroitinase-B domain-containing protein</fullName>
    </submittedName>
</protein>
<evidence type="ECO:0000313" key="4">
    <source>
        <dbReference type="Proteomes" id="UP001597180"/>
    </source>
</evidence>
<feature type="domain" description="F5/8 type C" evidence="2">
    <location>
        <begin position="18"/>
        <end position="159"/>
    </location>
</feature>
<name>A0ABW3UE37_9BACL</name>
<reference evidence="4" key="1">
    <citation type="journal article" date="2019" name="Int. J. Syst. Evol. Microbiol.">
        <title>The Global Catalogue of Microorganisms (GCM) 10K type strain sequencing project: providing services to taxonomists for standard genome sequencing and annotation.</title>
        <authorList>
            <consortium name="The Broad Institute Genomics Platform"/>
            <consortium name="The Broad Institute Genome Sequencing Center for Infectious Disease"/>
            <person name="Wu L."/>
            <person name="Ma J."/>
        </authorList>
    </citation>
    <scope>NUCLEOTIDE SEQUENCE [LARGE SCALE GENOMIC DNA]</scope>
    <source>
        <strain evidence="4">CCUG 53270</strain>
    </source>
</reference>
<feature type="chain" id="PRO_5045890188" evidence="1">
    <location>
        <begin position="27"/>
        <end position="645"/>
    </location>
</feature>
<comment type="caution">
    <text evidence="3">The sequence shown here is derived from an EMBL/GenBank/DDBJ whole genome shotgun (WGS) entry which is preliminary data.</text>
</comment>
<evidence type="ECO:0000313" key="3">
    <source>
        <dbReference type="EMBL" id="MFD1218834.1"/>
    </source>
</evidence>
<keyword evidence="1" id="KW-0732">Signal</keyword>
<dbReference type="PROSITE" id="PS50022">
    <property type="entry name" value="FA58C_3"/>
    <property type="match status" value="1"/>
</dbReference>
<organism evidence="3 4">
    <name type="scientific">Paenibacillus vulneris</name>
    <dbReference type="NCBI Taxonomy" id="1133364"/>
    <lineage>
        <taxon>Bacteria</taxon>
        <taxon>Bacillati</taxon>
        <taxon>Bacillota</taxon>
        <taxon>Bacilli</taxon>
        <taxon>Bacillales</taxon>
        <taxon>Paenibacillaceae</taxon>
        <taxon>Paenibacillus</taxon>
    </lineage>
</organism>
<dbReference type="Gene3D" id="2.60.120.260">
    <property type="entry name" value="Galactose-binding domain-like"/>
    <property type="match status" value="1"/>
</dbReference>
<keyword evidence="4" id="KW-1185">Reference proteome</keyword>
<dbReference type="Pfam" id="PF00754">
    <property type="entry name" value="F5_F8_type_C"/>
    <property type="match status" value="1"/>
</dbReference>
<accession>A0ABW3UE37</accession>
<dbReference type="Pfam" id="PF14592">
    <property type="entry name" value="Chondroitinas_B"/>
    <property type="match status" value="1"/>
</dbReference>
<dbReference type="EMBL" id="JBHTLU010000006">
    <property type="protein sequence ID" value="MFD1218834.1"/>
    <property type="molecule type" value="Genomic_DNA"/>
</dbReference>